<evidence type="ECO:0000313" key="2">
    <source>
        <dbReference type="Proteomes" id="UP000290767"/>
    </source>
</evidence>
<dbReference type="AlphaFoldDB" id="A0A4Q1UFE1"/>
<sequence>MAGDFDALNFPYIRIRDPEWLKKTLLVFPHVVRISPSIGAPNDEPAIRAFCNAQGRRGPLLRDLNLDDANIWNDQYRLQQRIRAKLDERHSTLKKRFGREATEGNEKLVRESSSLWNDRLASRTFQMHGQKILPDLLAFLREHGLAWEPHYSDGRGYFEMHPLLGQAVMAALAFAAAESQGLQLVTEFPAIYGRTVDCEKDDIIEACLAGVTPKPARGHATQDGAHQVARVIVYQRADTRALTPDRLAALSQEWEAIADFKAALENMAKDIPSNISDPKALQAHLGERADRVMREWKNGKANLSGYVRALFGEGSVDELKDGFAKVAESVFAEPVAGALAGGLATQSLYGAGAGLAIGLCVQSVKGAVGVRKRSREHRLRYLTLMEKAGVSYQISP</sequence>
<protein>
    <submittedName>
        <fullName evidence="1">Uncharacterized protein</fullName>
    </submittedName>
</protein>
<proteinExistence type="predicted"/>
<accession>A0A4Q1UFE1</accession>
<organism evidence="1 2">
    <name type="scientific">Rhizobium leguminosarum</name>
    <dbReference type="NCBI Taxonomy" id="384"/>
    <lineage>
        <taxon>Bacteria</taxon>
        <taxon>Pseudomonadati</taxon>
        <taxon>Pseudomonadota</taxon>
        <taxon>Alphaproteobacteria</taxon>
        <taxon>Hyphomicrobiales</taxon>
        <taxon>Rhizobiaceae</taxon>
        <taxon>Rhizobium/Agrobacterium group</taxon>
        <taxon>Rhizobium</taxon>
    </lineage>
</organism>
<dbReference type="EMBL" id="MZMU01000002">
    <property type="protein sequence ID" value="RXT29847.1"/>
    <property type="molecule type" value="Genomic_DNA"/>
</dbReference>
<comment type="caution">
    <text evidence="1">The sequence shown here is derived from an EMBL/GenBank/DDBJ whole genome shotgun (WGS) entry which is preliminary data.</text>
</comment>
<name>A0A4Q1UFE1_RHILE</name>
<gene>
    <name evidence="1" type="ORF">B5P46_01930</name>
</gene>
<dbReference type="RefSeq" id="WP_129417216.1">
    <property type="nucleotide sequence ID" value="NZ_MZMU01000002.1"/>
</dbReference>
<evidence type="ECO:0000313" key="1">
    <source>
        <dbReference type="EMBL" id="RXT29847.1"/>
    </source>
</evidence>
<dbReference type="Proteomes" id="UP000290767">
    <property type="component" value="Unassembled WGS sequence"/>
</dbReference>
<reference evidence="1 2" key="1">
    <citation type="submission" date="2017-03" db="EMBL/GenBank/DDBJ databases">
        <authorList>
            <person name="Safronova V.I."/>
            <person name="Sazanova A.L."/>
            <person name="Chirak E.R."/>
        </authorList>
    </citation>
    <scope>NUCLEOTIDE SEQUENCE [LARGE SCALE GENOMIC DNA]</scope>
    <source>
        <strain evidence="1 2">Tri-43</strain>
    </source>
</reference>